<feature type="transmembrane region" description="Helical" evidence="1">
    <location>
        <begin position="66"/>
        <end position="85"/>
    </location>
</feature>
<keyword evidence="1" id="KW-0472">Membrane</keyword>
<evidence type="ECO:0000313" key="3">
    <source>
        <dbReference type="Proteomes" id="UP000798808"/>
    </source>
</evidence>
<gene>
    <name evidence="2" type="ORF">E1163_08715</name>
</gene>
<organism evidence="2 3">
    <name type="scientific">Fulvivirga kasyanovii</name>
    <dbReference type="NCBI Taxonomy" id="396812"/>
    <lineage>
        <taxon>Bacteria</taxon>
        <taxon>Pseudomonadati</taxon>
        <taxon>Bacteroidota</taxon>
        <taxon>Cytophagia</taxon>
        <taxon>Cytophagales</taxon>
        <taxon>Fulvivirgaceae</taxon>
        <taxon>Fulvivirga</taxon>
    </lineage>
</organism>
<dbReference type="RefSeq" id="WP_155171056.1">
    <property type="nucleotide sequence ID" value="NZ_BAAAFL010000008.1"/>
</dbReference>
<reference evidence="2 3" key="1">
    <citation type="submission" date="2019-02" db="EMBL/GenBank/DDBJ databases">
        <authorList>
            <person name="Goldberg S.R."/>
            <person name="Haltli B.A."/>
            <person name="Correa H."/>
            <person name="Russell K.G."/>
        </authorList>
    </citation>
    <scope>NUCLEOTIDE SEQUENCE [LARGE SCALE GENOMIC DNA]</scope>
    <source>
        <strain evidence="2 3">JCM 16186</strain>
    </source>
</reference>
<proteinExistence type="predicted"/>
<evidence type="ECO:0008006" key="4">
    <source>
        <dbReference type="Google" id="ProtNLM"/>
    </source>
</evidence>
<comment type="caution">
    <text evidence="2">The sequence shown here is derived from an EMBL/GenBank/DDBJ whole genome shotgun (WGS) entry which is preliminary data.</text>
</comment>
<feature type="transmembrane region" description="Helical" evidence="1">
    <location>
        <begin position="190"/>
        <end position="209"/>
    </location>
</feature>
<protein>
    <recommendedName>
        <fullName evidence="4">DUF2306 domain-containing protein</fullName>
    </recommendedName>
</protein>
<keyword evidence="1" id="KW-1133">Transmembrane helix</keyword>
<name>A0ABW9RLN5_9BACT</name>
<feature type="transmembrane region" description="Helical" evidence="1">
    <location>
        <begin position="128"/>
        <end position="148"/>
    </location>
</feature>
<keyword evidence="3" id="KW-1185">Reference proteome</keyword>
<keyword evidence="1" id="KW-0812">Transmembrane</keyword>
<dbReference type="Proteomes" id="UP000798808">
    <property type="component" value="Unassembled WGS sequence"/>
</dbReference>
<feature type="transmembrane region" description="Helical" evidence="1">
    <location>
        <begin position="6"/>
        <end position="30"/>
    </location>
</feature>
<dbReference type="EMBL" id="SMLW01000475">
    <property type="protein sequence ID" value="MTI25019.1"/>
    <property type="molecule type" value="Genomic_DNA"/>
</dbReference>
<evidence type="ECO:0000256" key="1">
    <source>
        <dbReference type="SAM" id="Phobius"/>
    </source>
</evidence>
<evidence type="ECO:0000313" key="2">
    <source>
        <dbReference type="EMBL" id="MTI25019.1"/>
    </source>
</evidence>
<feature type="transmembrane region" description="Helical" evidence="1">
    <location>
        <begin position="97"/>
        <end position="122"/>
    </location>
</feature>
<sequence length="231" mass="25548">MEAVIHGILLAHILSGGVALVAAPVAMVATKGGEAHRKWGKAYFWAMTVVFVTALVLSIFKWIPFLLMIAVFSYYWVVSGYRWLYLKKLGSGTSPGMLDWAALTIALVFNLAFTAWGIIQAISGNLGFYAYLAIGFGIGGLVVASGNLRRFLNNKDRNAWLFEHLGGMLGSYIAAVTAFSSQVFSFMPELWQWIWPSIAGAPVIAYTTYKYKKKISRNRKVEDLMTLKAES</sequence>
<feature type="transmembrane region" description="Helical" evidence="1">
    <location>
        <begin position="160"/>
        <end position="184"/>
    </location>
</feature>
<accession>A0ABW9RLN5</accession>